<dbReference type="FunFam" id="2.10.25.10:FF:000122">
    <property type="entry name" value="Protein crumbs homolog 2"/>
    <property type="match status" value="1"/>
</dbReference>
<feature type="disulfide bond" evidence="29">
    <location>
        <begin position="326"/>
        <end position="335"/>
    </location>
</feature>
<evidence type="ECO:0000256" key="3">
    <source>
        <dbReference type="ARBA" id="ARBA00004251"/>
    </source>
</evidence>
<feature type="domain" description="EGF-like" evidence="33">
    <location>
        <begin position="101"/>
        <end position="140"/>
    </location>
</feature>
<feature type="domain" description="EGF-like" evidence="33">
    <location>
        <begin position="650"/>
        <end position="686"/>
    </location>
</feature>
<evidence type="ECO:0000256" key="1">
    <source>
        <dbReference type="ARBA" id="ARBA00004123"/>
    </source>
</evidence>
<dbReference type="PROSITE" id="PS50088">
    <property type="entry name" value="ANK_REPEAT"/>
    <property type="match status" value="4"/>
</dbReference>
<dbReference type="InterPro" id="IPR010660">
    <property type="entry name" value="Notch_NOD_dom"/>
</dbReference>
<dbReference type="InterPro" id="IPR018097">
    <property type="entry name" value="EGF_Ca-bd_CS"/>
</dbReference>
<keyword evidence="9 29" id="KW-0245">EGF-like domain</keyword>
<dbReference type="FunFam" id="2.10.25.10:FF:000318">
    <property type="entry name" value="Eyes shut homolog"/>
    <property type="match status" value="1"/>
</dbReference>
<feature type="disulfide bond" evidence="29">
    <location>
        <begin position="405"/>
        <end position="414"/>
    </location>
</feature>
<feature type="domain" description="EGF-like" evidence="33">
    <location>
        <begin position="261"/>
        <end position="298"/>
    </location>
</feature>
<feature type="signal peptide" evidence="32">
    <location>
        <begin position="1"/>
        <end position="21"/>
    </location>
</feature>
<name>A0A7I4YYI9_HAECO</name>
<keyword evidence="25" id="KW-0539">Nucleus</keyword>
<dbReference type="CDD" id="cd00054">
    <property type="entry name" value="EGF_CA"/>
    <property type="match status" value="11"/>
</dbReference>
<feature type="disulfide bond" evidence="29">
    <location>
        <begin position="560"/>
        <end position="569"/>
    </location>
</feature>
<dbReference type="GO" id="GO:0009986">
    <property type="term" value="C:cell surface"/>
    <property type="evidence" value="ECO:0007669"/>
    <property type="project" value="TreeGrafter"/>
</dbReference>
<feature type="disulfide bond" evidence="29">
    <location>
        <begin position="443"/>
        <end position="452"/>
    </location>
</feature>
<dbReference type="InterPro" id="IPR001881">
    <property type="entry name" value="EGF-like_Ca-bd_dom"/>
</dbReference>
<dbReference type="Pfam" id="PF07684">
    <property type="entry name" value="NODP"/>
    <property type="match status" value="1"/>
</dbReference>
<dbReference type="InterPro" id="IPR035993">
    <property type="entry name" value="Notch-like_dom_sf"/>
</dbReference>
<dbReference type="PANTHER" id="PTHR45836">
    <property type="entry name" value="SLIT HOMOLOG"/>
    <property type="match status" value="1"/>
</dbReference>
<evidence type="ECO:0000256" key="31">
    <source>
        <dbReference type="SAM" id="Phobius"/>
    </source>
</evidence>
<evidence type="ECO:0000256" key="13">
    <source>
        <dbReference type="ARBA" id="ARBA00022782"/>
    </source>
</evidence>
<evidence type="ECO:0000256" key="30">
    <source>
        <dbReference type="SAM" id="MobiDB-lite"/>
    </source>
</evidence>
<dbReference type="Gene3D" id="3.30.300.320">
    <property type="match status" value="1"/>
</dbReference>
<comment type="subcellular location">
    <subcellularLocation>
        <location evidence="3">Cell membrane</location>
        <topology evidence="3">Single-pass type I membrane protein</topology>
    </subcellularLocation>
    <subcellularLocation>
        <location evidence="4">Cell projection</location>
    </subcellularLocation>
    <subcellularLocation>
        <location evidence="2">Cytoplasm</location>
        <location evidence="2">Cytoskeleton</location>
    </subcellularLocation>
    <subcellularLocation>
        <location evidence="1">Nucleus</location>
    </subcellularLocation>
</comment>
<dbReference type="FunFam" id="2.10.25.10:FF:000151">
    <property type="entry name" value="FAT atypical cadherin 4"/>
    <property type="match status" value="1"/>
</dbReference>
<feature type="domain" description="EGF-like" evidence="33">
    <location>
        <begin position="376"/>
        <end position="415"/>
    </location>
</feature>
<sequence length="1596" mass="174654">MSYSIRFATLLLMYMTPLMETKFLSGPCNQQSCLNGGTCYPGVNSTHWCRCLPTYKGDRCDQSMCGKECQNEGICISHDHNVTFSCQCPLGFTGVHCEQALDSICRREAPCGDHGKCVLTGSLEQYACRCDDGWIGDHCDKREPCPPEYCNHGGKCTSNGTGFVCSCPLGFHGLQCEYDINECDSSPCAFGKCVNTMGSYRCECDEGFIGRDCQIYRTGLECSLTGPNICRNGGVCVADEINNNNACVCPPMYQGLFCEKDVDECLAANPCENGGTCVNLNGGFECACTAAFEGELCTINKDDCVNNKCSLGATCIDLIGSYRCECPEGRIGSLCQYNDPCHSKPCLNGRCIGDPETGESTCTCDHGYTGPYCDEDIDECAEWGEALCHNGATCVNIAGSYTCECPTGVTGQSCDTLMEMCHPNPCQNNGVCVDRLNNFECSCAEGFTGPTCAEKCTSGDRCSCTPDSCLNGGFCRNNTCRCSKGFTGKYCEIELNPCEMTKCPTGQICIENNGTRSVSCVCPVGYTGYDCLKEIDECSTNPCQHGGTCSDRLGDYFCLCPSGYSGKNCENIVDHCTINPCLNNGVCINAAHAGICHCTPAFFGDRCQYKRNPCSRNRCDNRAICRPTANYRNYTCDCRPGFEGKYCELDIDECKDEPCRNGGTCHNTHGDYNCICPVGYTGRNCVENIDDCARSPCLNNGTCIDDVANFHCVCQPGYTGRTCGVDIDDCADNPCLNGATCVDGVNCYECLCKRGFSGRDCHINDDDCRPGLCLNNGKCVDLVNNYKCDCPHSYTGRNCQIFVDLDKFSDIDRREQKYCELSDCQSKGGDGECHSECNYFACGFDAGDCSAKGEPFSKCDSASYCSHVFKDGHCDPICNNEACLFDGFDCAPGHRDCPSNIVDYCRMHGHDGICDEQCNSPECAFDGGDCSTKKLPSILPGDISIVVLTPPQEFVKNVGLFLMILSQKLRASIRIKSDKSGPLVFHWNGSPSTKRVIFDREQELSISYGGAIRMKRANPDVGVLVWIEVDVADCYGECFSDVDIVANYLGAANAKKDLAEMGMPIYEAVARHKNFEDTTLSYSDTYWSFIIGCFAILIVVVTVFVLQQRTRKRRTIKAPCWIPPTEAQHKLSSLSQSEQMLRSSFFSDDLFPSKKPRIDNLSYYKVCEYAKPAKKIPARITTLHKQASSNVPIQVEASSVNVRGPFGRTALMMLCDNFEKPESQLIEEVDKIWAAGGDLNVQDDDEETAIFIAVRQGRLGLVKKLLDMGADPTIMNHNDSTCLHEAAANCNLSLVEELLRHNSVVKEIDVCDNNDRTPLMRCAANDTVDHQVAELLIRLGADPSYPGDKSALSYNGRTALHYAAQVNNVQMIEFLISRDANKDAQDLEDRTPLFLAASHGHLEAVQALVKAGASLEISDRKDRTPYKVAEENEFRHLLDLLDPEAKKANILLQIVANGKTNVKSSSRQVKRIPVKRRPQPLTPPHSDGCGSTPSPRAAFGAPSRPVASVLDSPSSDRTSNGNDGSSPGSLPLALHSYWTSDVSHHSPPYETTELGICSYYNNYSIPNPAYVSQPVADIPYSSCQHSERSTYYSKQV</sequence>
<feature type="domain" description="EGF-like" evidence="33">
    <location>
        <begin position="494"/>
        <end position="532"/>
    </location>
</feature>
<evidence type="ECO:0000256" key="24">
    <source>
        <dbReference type="ARBA" id="ARBA00023212"/>
    </source>
</evidence>
<evidence type="ECO:0000256" key="4">
    <source>
        <dbReference type="ARBA" id="ARBA00004316"/>
    </source>
</evidence>
<feature type="repeat" description="ANK" evidence="28">
    <location>
        <begin position="1388"/>
        <end position="1420"/>
    </location>
</feature>
<keyword evidence="18 31" id="KW-0472">Membrane</keyword>
<dbReference type="FunFam" id="2.10.25.10:FF:000066">
    <property type="entry name" value="FAT atypical cadherin 4"/>
    <property type="match status" value="1"/>
</dbReference>
<keyword evidence="23" id="KW-0325">Glycoprotein</keyword>
<dbReference type="PRINTS" id="PR01983">
    <property type="entry name" value="NOTCH"/>
</dbReference>
<evidence type="ECO:0000256" key="29">
    <source>
        <dbReference type="PROSITE-ProRule" id="PRU00076"/>
    </source>
</evidence>
<dbReference type="FunFam" id="2.10.25.10:FF:000038">
    <property type="entry name" value="Fibrillin 2"/>
    <property type="match status" value="1"/>
</dbReference>
<feature type="disulfide bond" evidence="29">
    <location>
        <begin position="790"/>
        <end position="799"/>
    </location>
</feature>
<evidence type="ECO:0000256" key="25">
    <source>
        <dbReference type="ARBA" id="ARBA00023242"/>
    </source>
</evidence>
<dbReference type="SMART" id="SM00248">
    <property type="entry name" value="ANK"/>
    <property type="match status" value="6"/>
</dbReference>
<dbReference type="GO" id="GO:0001708">
    <property type="term" value="P:cell fate specification"/>
    <property type="evidence" value="ECO:0007669"/>
    <property type="project" value="UniProtKB-ARBA"/>
</dbReference>
<keyword evidence="14" id="KW-0914">Notch signaling pathway</keyword>
<keyword evidence="15 31" id="KW-1133">Transmembrane helix</keyword>
<dbReference type="PROSITE" id="PS50026">
    <property type="entry name" value="EGF_3"/>
    <property type="match status" value="19"/>
</dbReference>
<feature type="disulfide bond" evidence="29">
    <location>
        <begin position="522"/>
        <end position="531"/>
    </location>
</feature>
<evidence type="ECO:0000256" key="21">
    <source>
        <dbReference type="ARBA" id="ARBA00023163"/>
    </source>
</evidence>
<evidence type="ECO:0000256" key="15">
    <source>
        <dbReference type="ARBA" id="ARBA00022989"/>
    </source>
</evidence>
<dbReference type="GO" id="GO:0005509">
    <property type="term" value="F:calcium ion binding"/>
    <property type="evidence" value="ECO:0007669"/>
    <property type="project" value="InterPro"/>
</dbReference>
<dbReference type="GO" id="GO:0022611">
    <property type="term" value="P:dormancy process"/>
    <property type="evidence" value="ECO:0007669"/>
    <property type="project" value="UniProtKB-ARBA"/>
</dbReference>
<evidence type="ECO:0000256" key="14">
    <source>
        <dbReference type="ARBA" id="ARBA00022976"/>
    </source>
</evidence>
<feature type="region of interest" description="Disordered" evidence="30">
    <location>
        <begin position="1462"/>
        <end position="1528"/>
    </location>
</feature>
<evidence type="ECO:0000256" key="5">
    <source>
        <dbReference type="ARBA" id="ARBA00005847"/>
    </source>
</evidence>
<protein>
    <submittedName>
        <fullName evidence="36">Notch receptor 2</fullName>
    </submittedName>
</protein>
<dbReference type="InterPro" id="IPR000800">
    <property type="entry name" value="Notch_dom"/>
</dbReference>
<dbReference type="GO" id="GO:0043235">
    <property type="term" value="C:receptor complex"/>
    <property type="evidence" value="ECO:0007669"/>
    <property type="project" value="TreeGrafter"/>
</dbReference>
<feature type="repeat" description="ANK" evidence="28">
    <location>
        <begin position="1314"/>
        <end position="1348"/>
    </location>
</feature>
<keyword evidence="13" id="KW-0221">Differentiation</keyword>
<dbReference type="PANTHER" id="PTHR45836:SF23">
    <property type="entry name" value="NEUROGENIC LOCUS NOTCH HOMOLOG PROTEIN 1"/>
    <property type="match status" value="1"/>
</dbReference>
<dbReference type="PRINTS" id="PR00010">
    <property type="entry name" value="EGFBLOOD"/>
</dbReference>
<feature type="disulfide bond" evidence="29">
    <location>
        <begin position="88"/>
        <end position="97"/>
    </location>
</feature>
<feature type="disulfide bond" evidence="29">
    <location>
        <begin position="752"/>
        <end position="761"/>
    </location>
</feature>
<evidence type="ECO:0000256" key="23">
    <source>
        <dbReference type="ARBA" id="ARBA00023180"/>
    </source>
</evidence>
<dbReference type="InterPro" id="IPR000742">
    <property type="entry name" value="EGF"/>
</dbReference>
<feature type="domain" description="EGF-like" evidence="33">
    <location>
        <begin position="534"/>
        <end position="570"/>
    </location>
</feature>
<feature type="domain" description="EGF-like" evidence="33">
    <location>
        <begin position="572"/>
        <end position="608"/>
    </location>
</feature>
<feature type="disulfide bond" evidence="29">
    <location>
        <begin position="183"/>
        <end position="193"/>
    </location>
</feature>
<evidence type="ECO:0000313" key="35">
    <source>
        <dbReference type="Proteomes" id="UP000025227"/>
    </source>
</evidence>
<dbReference type="SMART" id="SM00181">
    <property type="entry name" value="EGF"/>
    <property type="match status" value="20"/>
</dbReference>
<evidence type="ECO:0000256" key="11">
    <source>
        <dbReference type="ARBA" id="ARBA00022729"/>
    </source>
</evidence>
<dbReference type="InterPro" id="IPR002110">
    <property type="entry name" value="Ankyrin_rpt"/>
</dbReference>
<evidence type="ECO:0000256" key="10">
    <source>
        <dbReference type="ARBA" id="ARBA00022692"/>
    </source>
</evidence>
<evidence type="ECO:0000256" key="32">
    <source>
        <dbReference type="SAM" id="SignalP"/>
    </source>
</evidence>
<feature type="disulfide bond" evidence="29">
    <location>
        <begin position="204"/>
        <end position="213"/>
    </location>
</feature>
<evidence type="ECO:0000256" key="18">
    <source>
        <dbReference type="ARBA" id="ARBA00023136"/>
    </source>
</evidence>
<evidence type="ECO:0000256" key="7">
    <source>
        <dbReference type="ARBA" id="ARBA00022475"/>
    </source>
</evidence>
<feature type="domain" description="EGF-like" evidence="33">
    <location>
        <begin position="300"/>
        <end position="336"/>
    </location>
</feature>
<dbReference type="FunFam" id="3.30.300.320:FF:000001">
    <property type="entry name" value="Neurogenic locus notch 1"/>
    <property type="match status" value="1"/>
</dbReference>
<dbReference type="InterPro" id="IPR051355">
    <property type="entry name" value="Notch/Slit_guidance"/>
</dbReference>
<feature type="domain" description="EGF-like" evidence="33">
    <location>
        <begin position="726"/>
        <end position="762"/>
    </location>
</feature>
<feature type="compositionally biased region" description="Basic residues" evidence="30">
    <location>
        <begin position="1468"/>
        <end position="1478"/>
    </location>
</feature>
<feature type="repeat" description="ANK" evidence="28">
    <location>
        <begin position="1245"/>
        <end position="1277"/>
    </location>
</feature>
<feature type="disulfide bond" evidence="29">
    <location>
        <begin position="69"/>
        <end position="86"/>
    </location>
</feature>
<dbReference type="InterPro" id="IPR049883">
    <property type="entry name" value="NOTCH1_EGF-like"/>
</dbReference>
<keyword evidence="10 31" id="KW-0812">Transmembrane</keyword>
<feature type="domain" description="EGF-like" evidence="33">
    <location>
        <begin position="610"/>
        <end position="648"/>
    </location>
</feature>
<dbReference type="FunFam" id="2.10.25.10:FF:000279">
    <property type="entry name" value="Neurogenic locus notch 1"/>
    <property type="match status" value="1"/>
</dbReference>
<dbReference type="SMART" id="SM01339">
    <property type="entry name" value="NODP"/>
    <property type="match status" value="1"/>
</dbReference>
<evidence type="ECO:0000256" key="12">
    <source>
        <dbReference type="ARBA" id="ARBA00022737"/>
    </source>
</evidence>
<dbReference type="PROSITE" id="PS00022">
    <property type="entry name" value="EGF_1"/>
    <property type="match status" value="19"/>
</dbReference>
<feature type="disulfide bond" evidence="29">
    <location>
        <begin position="65"/>
        <end position="75"/>
    </location>
</feature>
<dbReference type="GO" id="GO:0007411">
    <property type="term" value="P:axon guidance"/>
    <property type="evidence" value="ECO:0007669"/>
    <property type="project" value="TreeGrafter"/>
</dbReference>
<dbReference type="Gene3D" id="2.10.25.10">
    <property type="entry name" value="Laminin"/>
    <property type="match status" value="19"/>
</dbReference>
<feature type="domain" description="EGF-like" evidence="33">
    <location>
        <begin position="61"/>
        <end position="98"/>
    </location>
</feature>
<dbReference type="Pfam" id="PF00066">
    <property type="entry name" value="Notch"/>
    <property type="match status" value="3"/>
</dbReference>
<feature type="disulfide bond" evidence="29">
    <location>
        <begin position="714"/>
        <end position="723"/>
    </location>
</feature>
<dbReference type="GO" id="GO:0050793">
    <property type="term" value="P:regulation of developmental process"/>
    <property type="evidence" value="ECO:0007669"/>
    <property type="project" value="InterPro"/>
</dbReference>
<evidence type="ECO:0000256" key="6">
    <source>
        <dbReference type="ARBA" id="ARBA00022473"/>
    </source>
</evidence>
<dbReference type="SMART" id="SM00179">
    <property type="entry name" value="EGF_CA"/>
    <property type="match status" value="14"/>
</dbReference>
<dbReference type="PROSITE" id="PS01186">
    <property type="entry name" value="EGF_2"/>
    <property type="match status" value="12"/>
</dbReference>
<evidence type="ECO:0000256" key="17">
    <source>
        <dbReference type="ARBA" id="ARBA00023043"/>
    </source>
</evidence>
<keyword evidence="16" id="KW-0805">Transcription regulation</keyword>
<evidence type="ECO:0000256" key="8">
    <source>
        <dbReference type="ARBA" id="ARBA00022490"/>
    </source>
</evidence>
<evidence type="ECO:0000256" key="20">
    <source>
        <dbReference type="ARBA" id="ARBA00023159"/>
    </source>
</evidence>
<keyword evidence="6" id="KW-0217">Developmental protein</keyword>
<feature type="disulfide bond" evidence="29">
    <location>
        <begin position="638"/>
        <end position="647"/>
    </location>
</feature>
<feature type="domain" description="EGF-like" evidence="33">
    <location>
        <begin position="179"/>
        <end position="214"/>
    </location>
</feature>
<evidence type="ECO:0000256" key="27">
    <source>
        <dbReference type="ARBA" id="ARBA00063079"/>
    </source>
</evidence>
<dbReference type="GO" id="GO:0003013">
    <property type="term" value="P:circulatory system process"/>
    <property type="evidence" value="ECO:0007669"/>
    <property type="project" value="UniProtKB-ARBA"/>
</dbReference>
<comment type="similarity">
    <text evidence="5">Belongs to the NOTCH family.</text>
</comment>
<organism evidence="35 36">
    <name type="scientific">Haemonchus contortus</name>
    <name type="common">Barber pole worm</name>
    <dbReference type="NCBI Taxonomy" id="6289"/>
    <lineage>
        <taxon>Eukaryota</taxon>
        <taxon>Metazoa</taxon>
        <taxon>Ecdysozoa</taxon>
        <taxon>Nematoda</taxon>
        <taxon>Chromadorea</taxon>
        <taxon>Rhabditida</taxon>
        <taxon>Rhabditina</taxon>
        <taxon>Rhabditomorpha</taxon>
        <taxon>Strongyloidea</taxon>
        <taxon>Trichostrongylidae</taxon>
        <taxon>Haemonchus</taxon>
    </lineage>
</organism>
<dbReference type="InterPro" id="IPR036770">
    <property type="entry name" value="Ankyrin_rpt-contain_sf"/>
</dbReference>
<feature type="transmembrane region" description="Helical" evidence="31">
    <location>
        <begin position="1086"/>
        <end position="1106"/>
    </location>
</feature>
<feature type="disulfide bond" evidence="29">
    <location>
        <begin position="341"/>
        <end position="351"/>
    </location>
</feature>
<evidence type="ECO:0000259" key="34">
    <source>
        <dbReference type="PROSITE" id="PS50258"/>
    </source>
</evidence>
<dbReference type="InterPro" id="IPR000152">
    <property type="entry name" value="EGF-type_Asp/Asn_hydroxyl_site"/>
</dbReference>
<dbReference type="GO" id="GO:0042995">
    <property type="term" value="C:cell projection"/>
    <property type="evidence" value="ECO:0007669"/>
    <property type="project" value="UniProtKB-SubCell"/>
</dbReference>
<evidence type="ECO:0000256" key="26">
    <source>
        <dbReference type="ARBA" id="ARBA00023273"/>
    </source>
</evidence>
<dbReference type="PRINTS" id="PR01452">
    <property type="entry name" value="LNOTCHREPEAT"/>
</dbReference>
<feature type="repeat" description="ANK" evidence="28">
    <location>
        <begin position="1355"/>
        <end position="1387"/>
    </location>
</feature>
<feature type="domain" description="EGF-like" evidence="33">
    <location>
        <begin position="24"/>
        <end position="58"/>
    </location>
</feature>
<feature type="disulfide bond" evidence="29">
    <location>
        <begin position="130"/>
        <end position="139"/>
    </location>
</feature>
<keyword evidence="7" id="KW-1003">Cell membrane</keyword>
<keyword evidence="19 29" id="KW-1015">Disulfide bond</keyword>
<dbReference type="GO" id="GO:0007219">
    <property type="term" value="P:Notch signaling pathway"/>
    <property type="evidence" value="ECO:0007669"/>
    <property type="project" value="UniProtKB-KW"/>
</dbReference>
<feature type="chain" id="PRO_5035427627" evidence="32">
    <location>
        <begin position="22"/>
        <end position="1596"/>
    </location>
</feature>
<feature type="domain" description="EGF-like" evidence="33">
    <location>
        <begin position="764"/>
        <end position="800"/>
    </location>
</feature>
<feature type="domain" description="EGF-like" evidence="33">
    <location>
        <begin position="141"/>
        <end position="177"/>
    </location>
</feature>
<evidence type="ECO:0000256" key="22">
    <source>
        <dbReference type="ARBA" id="ARBA00023170"/>
    </source>
</evidence>
<dbReference type="Gene3D" id="1.25.40.20">
    <property type="entry name" value="Ankyrin repeat-containing domain"/>
    <property type="match status" value="1"/>
</dbReference>
<dbReference type="SUPFAM" id="SSF90193">
    <property type="entry name" value="Notch domain"/>
    <property type="match status" value="2"/>
</dbReference>
<feature type="disulfide bond" evidence="29">
    <location>
        <begin position="598"/>
        <end position="607"/>
    </location>
</feature>
<comment type="caution">
    <text evidence="29">Lacks conserved residue(s) required for the propagation of feature annotation.</text>
</comment>
<dbReference type="Pfam" id="PF06816">
    <property type="entry name" value="NOD"/>
    <property type="match status" value="1"/>
</dbReference>
<proteinExistence type="inferred from homology"/>
<feature type="domain" description="EGF-like" evidence="33">
    <location>
        <begin position="688"/>
        <end position="724"/>
    </location>
</feature>
<dbReference type="PIRSF" id="PIRSF002279">
    <property type="entry name" value="Notch"/>
    <property type="match status" value="1"/>
</dbReference>
<feature type="domain" description="EGF-like" evidence="33">
    <location>
        <begin position="218"/>
        <end position="259"/>
    </location>
</feature>
<dbReference type="SMART" id="SM00004">
    <property type="entry name" value="NL"/>
    <property type="match status" value="3"/>
</dbReference>
<comment type="subunit">
    <text evidence="27">Interacts (via Sushi domain 21) with ITGA9:ITGB1; thereby inhibits Ca(2+) intracellular signaling and as a result represses vasocontraction. Interacts (via Sushi domain 21) with ITGA4:ITGB1; thereby inhibits Ca(2+) intracellular signaling and as a result represses vasocontraction. Interacts with ANGPT1 and ANGPT2. Interacts with PEAR1 (via extracellular domain). Interacts with HSPG2, TLN1, FN1, COPA, CCT2, IQGAP1, LAMC1 and NID1. Interacts (via C-terminus) with TIE1.</text>
</comment>
<feature type="domain" description="EGF-like" evidence="33">
    <location>
        <begin position="337"/>
        <end position="374"/>
    </location>
</feature>
<feature type="disulfide bond" evidence="29">
    <location>
        <begin position="288"/>
        <end position="297"/>
    </location>
</feature>
<keyword evidence="20" id="KW-0010">Activator</keyword>
<dbReference type="Pfam" id="PF07645">
    <property type="entry name" value="EGF_CA"/>
    <property type="match status" value="3"/>
</dbReference>
<dbReference type="WBParaSite" id="HCON_00155420-00001">
    <property type="protein sequence ID" value="HCON_00155420-00001"/>
    <property type="gene ID" value="HCON_00155420"/>
</dbReference>
<keyword evidence="12" id="KW-0677">Repeat</keyword>
<evidence type="ECO:0000313" key="36">
    <source>
        <dbReference type="WBParaSite" id="HCON_00155420-00001"/>
    </source>
</evidence>
<feature type="disulfide bond" evidence="29">
    <location>
        <begin position="230"/>
        <end position="247"/>
    </location>
</feature>
<keyword evidence="24" id="KW-0206">Cytoskeleton</keyword>
<feature type="disulfide bond" evidence="29">
    <location>
        <begin position="503"/>
        <end position="520"/>
    </location>
</feature>
<accession>A0A7I4YYI9</accession>
<feature type="disulfide bond" evidence="29">
    <location>
        <begin position="619"/>
        <end position="636"/>
    </location>
</feature>
<feature type="domain" description="EGF-like" evidence="33">
    <location>
        <begin position="417"/>
        <end position="453"/>
    </location>
</feature>
<dbReference type="SUPFAM" id="SSF57196">
    <property type="entry name" value="EGF/Laminin"/>
    <property type="match status" value="6"/>
</dbReference>
<evidence type="ECO:0000256" key="2">
    <source>
        <dbReference type="ARBA" id="ARBA00004245"/>
    </source>
</evidence>
<dbReference type="Proteomes" id="UP000025227">
    <property type="component" value="Unplaced"/>
</dbReference>
<dbReference type="PROSITE" id="PS50258">
    <property type="entry name" value="LNR"/>
    <property type="match status" value="1"/>
</dbReference>
<keyword evidence="26" id="KW-0966">Cell projection</keyword>
<keyword evidence="22" id="KW-0675">Receptor</keyword>
<dbReference type="GO" id="GO:0005886">
    <property type="term" value="C:plasma membrane"/>
    <property type="evidence" value="ECO:0007669"/>
    <property type="project" value="UniProtKB-SubCell"/>
</dbReference>
<feature type="compositionally biased region" description="Polar residues" evidence="30">
    <location>
        <begin position="1511"/>
        <end position="1528"/>
    </location>
</feature>
<dbReference type="Gene3D" id="3.30.70.3310">
    <property type="match status" value="1"/>
</dbReference>
<dbReference type="FunFam" id="2.10.25.10:FF:000004">
    <property type="entry name" value="Neurogenic locus notch 1"/>
    <property type="match status" value="2"/>
</dbReference>
<dbReference type="GO" id="GO:0040024">
    <property type="term" value="P:dauer larval development"/>
    <property type="evidence" value="ECO:0007669"/>
    <property type="project" value="UniProtKB-ARBA"/>
</dbReference>
<dbReference type="SMART" id="SM01338">
    <property type="entry name" value="NOD"/>
    <property type="match status" value="1"/>
</dbReference>
<dbReference type="PROSITE" id="PS00010">
    <property type="entry name" value="ASX_HYDROXYL"/>
    <property type="match status" value="10"/>
</dbReference>
<keyword evidence="21" id="KW-0804">Transcription</keyword>
<dbReference type="InterPro" id="IPR011656">
    <property type="entry name" value="Notch_NODP_dom"/>
</dbReference>
<dbReference type="SUPFAM" id="SSF48403">
    <property type="entry name" value="Ankyrin repeat"/>
    <property type="match status" value="1"/>
</dbReference>
<dbReference type="OrthoDB" id="430340at2759"/>
<feature type="disulfide bond" evidence="29">
    <location>
        <begin position="249"/>
        <end position="258"/>
    </location>
</feature>
<keyword evidence="35" id="KW-1185">Reference proteome</keyword>
<dbReference type="InterPro" id="IPR009030">
    <property type="entry name" value="Growth_fac_rcpt_cys_sf"/>
</dbReference>
<dbReference type="PROSITE" id="PS50297">
    <property type="entry name" value="ANK_REP_REGION"/>
    <property type="match status" value="3"/>
</dbReference>
<feature type="disulfide bond" evidence="29">
    <location>
        <begin position="167"/>
        <end position="176"/>
    </location>
</feature>
<evidence type="ECO:0000259" key="33">
    <source>
        <dbReference type="PROSITE" id="PS50026"/>
    </source>
</evidence>
<dbReference type="GO" id="GO:0005178">
    <property type="term" value="F:integrin binding"/>
    <property type="evidence" value="ECO:0007669"/>
    <property type="project" value="UniProtKB-ARBA"/>
</dbReference>
<dbReference type="GO" id="GO:0005856">
    <property type="term" value="C:cytoskeleton"/>
    <property type="evidence" value="ECO:0007669"/>
    <property type="project" value="UniProtKB-SubCell"/>
</dbReference>
<feature type="domain" description="LNR" evidence="34">
    <location>
        <begin position="859"/>
        <end position="900"/>
    </location>
</feature>
<dbReference type="FunFam" id="2.10.25.10:FF:000472">
    <property type="entry name" value="Uncharacterized protein, isoform A"/>
    <property type="match status" value="1"/>
</dbReference>
<dbReference type="InterPro" id="IPR008297">
    <property type="entry name" value="Notch"/>
</dbReference>
<dbReference type="Pfam" id="PF12796">
    <property type="entry name" value="Ank_2"/>
    <property type="match status" value="2"/>
</dbReference>
<dbReference type="GO" id="GO:0061629">
    <property type="term" value="F:RNA polymerase II-specific DNA-binding transcription factor binding"/>
    <property type="evidence" value="ECO:0007669"/>
    <property type="project" value="UniProtKB-ARBA"/>
</dbReference>
<evidence type="ECO:0000256" key="16">
    <source>
        <dbReference type="ARBA" id="ARBA00023015"/>
    </source>
</evidence>
<evidence type="ECO:0000256" key="28">
    <source>
        <dbReference type="PROSITE-ProRule" id="PRU00023"/>
    </source>
</evidence>
<feature type="disulfide bond" evidence="29">
    <location>
        <begin position="364"/>
        <end position="373"/>
    </location>
</feature>
<evidence type="ECO:0000256" key="19">
    <source>
        <dbReference type="ARBA" id="ARBA00023157"/>
    </source>
</evidence>
<dbReference type="PROSITE" id="PS01187">
    <property type="entry name" value="EGF_CA"/>
    <property type="match status" value="7"/>
</dbReference>
<keyword evidence="8" id="KW-0963">Cytoplasm</keyword>
<dbReference type="GO" id="GO:0090575">
    <property type="term" value="C:RNA polymerase II transcription regulator complex"/>
    <property type="evidence" value="ECO:0007669"/>
    <property type="project" value="UniProtKB-ARBA"/>
</dbReference>
<evidence type="ECO:0000256" key="9">
    <source>
        <dbReference type="ARBA" id="ARBA00022536"/>
    </source>
</evidence>
<feature type="disulfide bond" evidence="29">
    <location>
        <begin position="676"/>
        <end position="685"/>
    </location>
</feature>
<keyword evidence="11 32" id="KW-0732">Signal</keyword>
<dbReference type="Pfam" id="PF00008">
    <property type="entry name" value="EGF"/>
    <property type="match status" value="9"/>
</dbReference>
<dbReference type="SUPFAM" id="SSF57184">
    <property type="entry name" value="Growth factor receptor domain"/>
    <property type="match status" value="4"/>
</dbReference>
<feature type="disulfide bond" evidence="29">
    <location>
        <begin position="111"/>
        <end position="128"/>
    </location>
</feature>
<reference evidence="36" key="1">
    <citation type="submission" date="2020-12" db="UniProtKB">
        <authorList>
            <consortium name="WormBaseParasite"/>
        </authorList>
    </citation>
    <scope>IDENTIFICATION</scope>
    <source>
        <strain evidence="36">MHco3</strain>
    </source>
</reference>
<keyword evidence="17 28" id="KW-0040">ANK repeat</keyword>